<protein>
    <submittedName>
        <fullName evidence="2">Uncharacterized protein</fullName>
    </submittedName>
</protein>
<dbReference type="OrthoDB" id="192718at2759"/>
<comment type="caution">
    <text evidence="2">The sequence shown here is derived from an EMBL/GenBank/DDBJ whole genome shotgun (WGS) entry which is preliminary data.</text>
</comment>
<organism evidence="2 3">
    <name type="scientific">Fistulifera solaris</name>
    <name type="common">Oleaginous diatom</name>
    <dbReference type="NCBI Taxonomy" id="1519565"/>
    <lineage>
        <taxon>Eukaryota</taxon>
        <taxon>Sar</taxon>
        <taxon>Stramenopiles</taxon>
        <taxon>Ochrophyta</taxon>
        <taxon>Bacillariophyta</taxon>
        <taxon>Bacillariophyceae</taxon>
        <taxon>Bacillariophycidae</taxon>
        <taxon>Naviculales</taxon>
        <taxon>Naviculaceae</taxon>
        <taxon>Fistulifera</taxon>
    </lineage>
</organism>
<dbReference type="Proteomes" id="UP000198406">
    <property type="component" value="Unassembled WGS sequence"/>
</dbReference>
<evidence type="ECO:0000256" key="1">
    <source>
        <dbReference type="SAM" id="MobiDB-lite"/>
    </source>
</evidence>
<dbReference type="AlphaFoldDB" id="A0A1Z5KFW5"/>
<feature type="compositionally biased region" description="Basic and acidic residues" evidence="1">
    <location>
        <begin position="230"/>
        <end position="246"/>
    </location>
</feature>
<proteinExistence type="predicted"/>
<evidence type="ECO:0000313" key="3">
    <source>
        <dbReference type="Proteomes" id="UP000198406"/>
    </source>
</evidence>
<name>A0A1Z5KFW5_FISSO</name>
<feature type="region of interest" description="Disordered" evidence="1">
    <location>
        <begin position="226"/>
        <end position="246"/>
    </location>
</feature>
<gene>
    <name evidence="2" type="ORF">FisN_5Lh286</name>
</gene>
<dbReference type="InParanoid" id="A0A1Z5KFW5"/>
<reference evidence="2 3" key="1">
    <citation type="journal article" date="2015" name="Plant Cell">
        <title>Oil accumulation by the oleaginous diatom Fistulifera solaris as revealed by the genome and transcriptome.</title>
        <authorList>
            <person name="Tanaka T."/>
            <person name="Maeda Y."/>
            <person name="Veluchamy A."/>
            <person name="Tanaka M."/>
            <person name="Abida H."/>
            <person name="Marechal E."/>
            <person name="Bowler C."/>
            <person name="Muto M."/>
            <person name="Sunaga Y."/>
            <person name="Tanaka M."/>
            <person name="Yoshino T."/>
            <person name="Taniguchi T."/>
            <person name="Fukuda Y."/>
            <person name="Nemoto M."/>
            <person name="Matsumoto M."/>
            <person name="Wong P.S."/>
            <person name="Aburatani S."/>
            <person name="Fujibuchi W."/>
        </authorList>
    </citation>
    <scope>NUCLEOTIDE SEQUENCE [LARGE SCALE GENOMIC DNA]</scope>
    <source>
        <strain evidence="2 3">JPCC DA0580</strain>
    </source>
</reference>
<dbReference type="EMBL" id="BDSP01000223">
    <property type="protein sequence ID" value="GAX25204.1"/>
    <property type="molecule type" value="Genomic_DNA"/>
</dbReference>
<keyword evidence="3" id="KW-1185">Reference proteome</keyword>
<evidence type="ECO:0000313" key="2">
    <source>
        <dbReference type="EMBL" id="GAX25204.1"/>
    </source>
</evidence>
<accession>A0A1Z5KFW5</accession>
<sequence length="246" mass="26825">MKISTVALIGAVTTPGIVAYSVNRRSFLGQVAAASACAPTLANAGLLDEFGTDPTKIVQEESKKPITPVVPQKKSESVIEPNLRSNYYYPTNKKRYLPRIQKCSNMIPNVADLLGSQDWEAVDSFAKTVADDTILPLKLYTSSLTGGGTNVKVSYTKDMYVCADQFETNQKRLLKAITKKDTALATEALEGMSEALSKYRTVAGLKDDMGDLPSVDDIRRAASRTQKLTFEGKMKERDQRAKAASS</sequence>